<dbReference type="STRING" id="195883.A0A482WIU4"/>
<comment type="catalytic activity">
    <reaction evidence="8 14">
        <text>L-seryl-[protein] + ATP = O-phospho-L-seryl-[protein] + ADP + H(+)</text>
        <dbReference type="Rhea" id="RHEA:17989"/>
        <dbReference type="Rhea" id="RHEA-COMP:9863"/>
        <dbReference type="Rhea" id="RHEA-COMP:11604"/>
        <dbReference type="ChEBI" id="CHEBI:15378"/>
        <dbReference type="ChEBI" id="CHEBI:29999"/>
        <dbReference type="ChEBI" id="CHEBI:30616"/>
        <dbReference type="ChEBI" id="CHEBI:83421"/>
        <dbReference type="ChEBI" id="CHEBI:456216"/>
        <dbReference type="EC" id="2.7.11.1"/>
    </reaction>
</comment>
<dbReference type="Proteomes" id="UP000291343">
    <property type="component" value="Unassembled WGS sequence"/>
</dbReference>
<dbReference type="GO" id="GO:0032506">
    <property type="term" value="P:cytokinetic process"/>
    <property type="evidence" value="ECO:0007669"/>
    <property type="project" value="UniProtKB-ARBA"/>
</dbReference>
<dbReference type="GO" id="GO:0030261">
    <property type="term" value="P:chromosome condensation"/>
    <property type="evidence" value="ECO:0007669"/>
    <property type="project" value="UniProtKB-ARBA"/>
</dbReference>
<comment type="subcellular location">
    <subcellularLocation>
        <location evidence="1">Midbody</location>
    </subcellularLocation>
</comment>
<keyword evidence="6 10" id="KW-0067">ATP-binding</keyword>
<dbReference type="InterPro" id="IPR017441">
    <property type="entry name" value="Protein_kinase_ATP_BS"/>
</dbReference>
<keyword evidence="3 14" id="KW-0808">Transferase</keyword>
<dbReference type="EMBL" id="QKKF02034882">
    <property type="protein sequence ID" value="RZF33101.1"/>
    <property type="molecule type" value="Genomic_DNA"/>
</dbReference>
<dbReference type="PROSITE" id="PS00108">
    <property type="entry name" value="PROTEIN_KINASE_ST"/>
    <property type="match status" value="1"/>
</dbReference>
<comment type="catalytic activity">
    <reaction evidence="7 14">
        <text>L-threonyl-[protein] + ATP = O-phospho-L-threonyl-[protein] + ADP + H(+)</text>
        <dbReference type="Rhea" id="RHEA:46608"/>
        <dbReference type="Rhea" id="RHEA-COMP:11060"/>
        <dbReference type="Rhea" id="RHEA-COMP:11605"/>
        <dbReference type="ChEBI" id="CHEBI:15378"/>
        <dbReference type="ChEBI" id="CHEBI:30013"/>
        <dbReference type="ChEBI" id="CHEBI:30616"/>
        <dbReference type="ChEBI" id="CHEBI:61977"/>
        <dbReference type="ChEBI" id="CHEBI:456216"/>
        <dbReference type="EC" id="2.7.11.1"/>
    </reaction>
</comment>
<keyword evidence="5 14" id="KW-0418">Kinase</keyword>
<dbReference type="InParanoid" id="A0A482WIU4"/>
<dbReference type="SMART" id="SM00220">
    <property type="entry name" value="S_TKc"/>
    <property type="match status" value="1"/>
</dbReference>
<dbReference type="GO" id="GO:0000070">
    <property type="term" value="P:mitotic sister chromatid segregation"/>
    <property type="evidence" value="ECO:0007669"/>
    <property type="project" value="UniProtKB-ARBA"/>
</dbReference>
<dbReference type="Gene3D" id="1.10.510.10">
    <property type="entry name" value="Transferase(Phosphotransferase) domain 1"/>
    <property type="match status" value="1"/>
</dbReference>
<name>A0A482WIU4_LAOST</name>
<evidence type="ECO:0000256" key="1">
    <source>
        <dbReference type="ARBA" id="ARBA00004214"/>
    </source>
</evidence>
<dbReference type="AlphaFoldDB" id="A0A482WIU4"/>
<evidence type="ECO:0000259" key="15">
    <source>
        <dbReference type="PROSITE" id="PS50011"/>
    </source>
</evidence>
<dbReference type="PANTHER" id="PTHR24350">
    <property type="entry name" value="SERINE/THREONINE-PROTEIN KINASE IAL-RELATED"/>
    <property type="match status" value="1"/>
</dbReference>
<dbReference type="PROSITE" id="PS00107">
    <property type="entry name" value="PROTEIN_KINASE_ATP"/>
    <property type="match status" value="1"/>
</dbReference>
<dbReference type="GO" id="GO:0030496">
    <property type="term" value="C:midbody"/>
    <property type="evidence" value="ECO:0007669"/>
    <property type="project" value="UniProtKB-SubCell"/>
</dbReference>
<accession>A0A482WIU4</accession>
<dbReference type="SUPFAM" id="SSF56112">
    <property type="entry name" value="Protein kinase-like (PK-like)"/>
    <property type="match status" value="1"/>
</dbReference>
<dbReference type="FunFam" id="3.30.200.20:FF:000042">
    <property type="entry name" value="Aurora kinase A"/>
    <property type="match status" value="1"/>
</dbReference>
<feature type="domain" description="Protein kinase" evidence="15">
    <location>
        <begin position="44"/>
        <end position="296"/>
    </location>
</feature>
<evidence type="ECO:0000256" key="13">
    <source>
        <dbReference type="RuleBase" id="RU000304"/>
    </source>
</evidence>
<dbReference type="InterPro" id="IPR030616">
    <property type="entry name" value="Aur-like"/>
</dbReference>
<evidence type="ECO:0000256" key="5">
    <source>
        <dbReference type="ARBA" id="ARBA00022777"/>
    </source>
</evidence>
<evidence type="ECO:0000256" key="12">
    <source>
        <dbReference type="PROSITE-ProRule" id="PRU10141"/>
    </source>
</evidence>
<proteinExistence type="inferred from homology"/>
<keyword evidence="2 13" id="KW-0723">Serine/threonine-protein kinase</keyword>
<evidence type="ECO:0000256" key="10">
    <source>
        <dbReference type="PIRSR" id="PIRSR630616-2"/>
    </source>
</evidence>
<protein>
    <recommendedName>
        <fullName evidence="14">Aurora kinase</fullName>
        <ecNumber evidence="14">2.7.11.1</ecNumber>
    </recommendedName>
</protein>
<dbReference type="GO" id="GO:0004674">
    <property type="term" value="F:protein serine/threonine kinase activity"/>
    <property type="evidence" value="ECO:0007669"/>
    <property type="project" value="UniProtKB-KW"/>
</dbReference>
<evidence type="ECO:0000256" key="11">
    <source>
        <dbReference type="PIRSR" id="PIRSR630616-3"/>
    </source>
</evidence>
<evidence type="ECO:0000256" key="6">
    <source>
        <dbReference type="ARBA" id="ARBA00022840"/>
    </source>
</evidence>
<evidence type="ECO:0000256" key="9">
    <source>
        <dbReference type="PIRSR" id="PIRSR630616-1"/>
    </source>
</evidence>
<feature type="binding site" evidence="10">
    <location>
        <position position="54"/>
    </location>
    <ligand>
        <name>ATP</name>
        <dbReference type="ChEBI" id="CHEBI:30616"/>
    </ligand>
</feature>
<feature type="cross-link" description="Glycyl lysine isopeptide (Lys-Gly) (interchain with G-Cter in SUMO2)" evidence="11">
    <location>
        <position position="171"/>
    </location>
</feature>
<sequence length="302" mass="34866">MQNEQKKLSPDSFKDLPPKVREQALKMYNFALERKRKPFTLSDFEIGRPLGRGKFGRVYLAREKQTHAIFALKTMFKSELAKGQMEHQVIREVEIHSRLHHPNIISMFTYFADEKRVFLVLEYAGGGEMFNRLRNAPNNRFSEKVAARYVHDVADALHYCHLNKVIHRDLKPENILIAADGRIKLSDFGWSVHTPSLRRKTMCGTLDYLPPEMIGHHTYDENVDNWCLGVLCYEFLVGCPPFESKSNDETFRKICAVAVHYPAYMSSGARDLISKLLVKIPKNRLPLPLVKTHPWVVANIKS</sequence>
<dbReference type="GO" id="GO:0006325">
    <property type="term" value="P:chromatin organization"/>
    <property type="evidence" value="ECO:0007669"/>
    <property type="project" value="UniProtKB-ARBA"/>
</dbReference>
<dbReference type="GO" id="GO:0005524">
    <property type="term" value="F:ATP binding"/>
    <property type="evidence" value="ECO:0007669"/>
    <property type="project" value="UniProtKB-UniRule"/>
</dbReference>
<evidence type="ECO:0000256" key="14">
    <source>
        <dbReference type="RuleBase" id="RU367134"/>
    </source>
</evidence>
<dbReference type="SMR" id="A0A482WIU4"/>
<dbReference type="InterPro" id="IPR000719">
    <property type="entry name" value="Prot_kinase_dom"/>
</dbReference>
<dbReference type="InterPro" id="IPR008271">
    <property type="entry name" value="Ser/Thr_kinase_AS"/>
</dbReference>
<feature type="binding site" evidence="10">
    <location>
        <begin position="173"/>
        <end position="174"/>
    </location>
    <ligand>
        <name>ATP</name>
        <dbReference type="ChEBI" id="CHEBI:30616"/>
    </ligand>
</feature>
<dbReference type="FunFam" id="1.10.510.10:FF:000235">
    <property type="entry name" value="Serine/threonine-protein kinase ark1"/>
    <property type="match status" value="1"/>
</dbReference>
<reference evidence="16 17" key="1">
    <citation type="journal article" date="2017" name="Gigascience">
        <title>Genome sequence of the small brown planthopper, Laodelphax striatellus.</title>
        <authorList>
            <person name="Zhu J."/>
            <person name="Jiang F."/>
            <person name="Wang X."/>
            <person name="Yang P."/>
            <person name="Bao Y."/>
            <person name="Zhao W."/>
            <person name="Wang W."/>
            <person name="Lu H."/>
            <person name="Wang Q."/>
            <person name="Cui N."/>
            <person name="Li J."/>
            <person name="Chen X."/>
            <person name="Luo L."/>
            <person name="Yu J."/>
            <person name="Kang L."/>
            <person name="Cui F."/>
        </authorList>
    </citation>
    <scope>NUCLEOTIDE SEQUENCE [LARGE SCALE GENOMIC DNA]</scope>
    <source>
        <strain evidence="16">Lst14</strain>
    </source>
</reference>
<dbReference type="FunCoup" id="A0A482WIU4">
    <property type="interactions" value="39"/>
</dbReference>
<dbReference type="EC" id="2.7.11.1" evidence="14"/>
<dbReference type="PROSITE" id="PS50011">
    <property type="entry name" value="PROTEIN_KINASE_DOM"/>
    <property type="match status" value="1"/>
</dbReference>
<evidence type="ECO:0000256" key="3">
    <source>
        <dbReference type="ARBA" id="ARBA00022679"/>
    </source>
</evidence>
<keyword evidence="17" id="KW-1185">Reference proteome</keyword>
<feature type="active site" description="Proton acceptor" evidence="9">
    <location>
        <position position="169"/>
    </location>
</feature>
<feature type="binding site" evidence="10 12">
    <location>
        <position position="73"/>
    </location>
    <ligand>
        <name>ATP</name>
        <dbReference type="ChEBI" id="CHEBI:30616"/>
    </ligand>
</feature>
<evidence type="ECO:0000313" key="17">
    <source>
        <dbReference type="Proteomes" id="UP000291343"/>
    </source>
</evidence>
<organism evidence="16 17">
    <name type="scientific">Laodelphax striatellus</name>
    <name type="common">Small brown planthopper</name>
    <name type="synonym">Delphax striatella</name>
    <dbReference type="NCBI Taxonomy" id="195883"/>
    <lineage>
        <taxon>Eukaryota</taxon>
        <taxon>Metazoa</taxon>
        <taxon>Ecdysozoa</taxon>
        <taxon>Arthropoda</taxon>
        <taxon>Hexapoda</taxon>
        <taxon>Insecta</taxon>
        <taxon>Pterygota</taxon>
        <taxon>Neoptera</taxon>
        <taxon>Paraneoptera</taxon>
        <taxon>Hemiptera</taxon>
        <taxon>Auchenorrhyncha</taxon>
        <taxon>Fulgoroidea</taxon>
        <taxon>Delphacidae</taxon>
        <taxon>Criomorphinae</taxon>
        <taxon>Laodelphax</taxon>
    </lineage>
</organism>
<comment type="similarity">
    <text evidence="14">Belongs to the protein kinase superfamily. Ser/Thr protein kinase family. Aurora subfamily.</text>
</comment>
<dbReference type="OrthoDB" id="377346at2759"/>
<dbReference type="CDD" id="cd14007">
    <property type="entry name" value="STKc_Aurora"/>
    <property type="match status" value="1"/>
</dbReference>
<evidence type="ECO:0000256" key="7">
    <source>
        <dbReference type="ARBA" id="ARBA00047899"/>
    </source>
</evidence>
<evidence type="ECO:0000256" key="8">
    <source>
        <dbReference type="ARBA" id="ARBA00048679"/>
    </source>
</evidence>
<dbReference type="InterPro" id="IPR011009">
    <property type="entry name" value="Kinase-like_dom_sf"/>
</dbReference>
<dbReference type="Pfam" id="PF00069">
    <property type="entry name" value="Pkinase"/>
    <property type="match status" value="1"/>
</dbReference>
<dbReference type="Gene3D" id="3.30.200.20">
    <property type="entry name" value="Phosphorylase Kinase, domain 1"/>
    <property type="match status" value="1"/>
</dbReference>
<evidence type="ECO:0000256" key="4">
    <source>
        <dbReference type="ARBA" id="ARBA00022741"/>
    </source>
</evidence>
<gene>
    <name evidence="16" type="ORF">LSTR_LSTR009830</name>
</gene>
<feature type="binding site" evidence="10">
    <location>
        <position position="187"/>
    </location>
    <ligand>
        <name>ATP</name>
        <dbReference type="ChEBI" id="CHEBI:30616"/>
    </ligand>
</feature>
<evidence type="ECO:0000256" key="2">
    <source>
        <dbReference type="ARBA" id="ARBA00022527"/>
    </source>
</evidence>
<keyword evidence="4 10" id="KW-0547">Nucleotide-binding</keyword>
<feature type="binding site" evidence="10">
    <location>
        <begin position="122"/>
        <end position="124"/>
    </location>
    <ligand>
        <name>ATP</name>
        <dbReference type="ChEBI" id="CHEBI:30616"/>
    </ligand>
</feature>
<comment type="caution">
    <text evidence="16">The sequence shown here is derived from an EMBL/GenBank/DDBJ whole genome shotgun (WGS) entry which is preliminary data.</text>
</comment>
<evidence type="ECO:0000313" key="16">
    <source>
        <dbReference type="EMBL" id="RZF33101.1"/>
    </source>
</evidence>